<evidence type="ECO:0000256" key="9">
    <source>
        <dbReference type="SAM" id="MobiDB-lite"/>
    </source>
</evidence>
<feature type="compositionally biased region" description="Low complexity" evidence="9">
    <location>
        <begin position="367"/>
        <end position="390"/>
    </location>
</feature>
<name>A0A1C3NCV1_9ACTN</name>
<keyword evidence="2 12" id="KW-0723">Serine/threonine-protein kinase</keyword>
<proteinExistence type="predicted"/>
<dbReference type="Proteomes" id="UP000199393">
    <property type="component" value="Chromosome I"/>
</dbReference>
<keyword evidence="13" id="KW-1185">Reference proteome</keyword>
<dbReference type="InterPro" id="IPR008271">
    <property type="entry name" value="Ser/Thr_kinase_AS"/>
</dbReference>
<dbReference type="GO" id="GO:0004674">
    <property type="term" value="F:protein serine/threonine kinase activity"/>
    <property type="evidence" value="ECO:0007669"/>
    <property type="project" value="UniProtKB-KW"/>
</dbReference>
<evidence type="ECO:0000313" key="12">
    <source>
        <dbReference type="EMBL" id="SBV30424.1"/>
    </source>
</evidence>
<dbReference type="PANTHER" id="PTHR43289">
    <property type="entry name" value="MITOGEN-ACTIVATED PROTEIN KINASE KINASE KINASE 20-RELATED"/>
    <property type="match status" value="1"/>
</dbReference>
<gene>
    <name evidence="12" type="ORF">GA0070620_6021</name>
</gene>
<dbReference type="Gene3D" id="1.10.510.10">
    <property type="entry name" value="Transferase(Phosphotransferase) domain 1"/>
    <property type="match status" value="1"/>
</dbReference>
<dbReference type="PANTHER" id="PTHR43289:SF6">
    <property type="entry name" value="SERINE_THREONINE-PROTEIN KINASE NEKL-3"/>
    <property type="match status" value="1"/>
</dbReference>
<keyword evidence="10" id="KW-1133">Transmembrane helix</keyword>
<dbReference type="OrthoDB" id="308915at2"/>
<reference evidence="13" key="1">
    <citation type="submission" date="2016-06" db="EMBL/GenBank/DDBJ databases">
        <authorList>
            <person name="Varghese N."/>
        </authorList>
    </citation>
    <scope>NUCLEOTIDE SEQUENCE [LARGE SCALE GENOMIC DNA]</scope>
    <source>
        <strain evidence="13">DSM 45344</strain>
    </source>
</reference>
<dbReference type="PATRIC" id="fig|307121.4.peg.6132"/>
<dbReference type="STRING" id="307121.GA0070620_6021"/>
<keyword evidence="4" id="KW-0547">Nucleotide-binding</keyword>
<keyword evidence="5 12" id="KW-0418">Kinase</keyword>
<accession>A0A1C3NCV1</accession>
<keyword evidence="3" id="KW-0808">Transferase</keyword>
<feature type="transmembrane region" description="Helical" evidence="10">
    <location>
        <begin position="427"/>
        <end position="446"/>
    </location>
</feature>
<dbReference type="PROSITE" id="PS00108">
    <property type="entry name" value="PROTEIN_KINASE_ST"/>
    <property type="match status" value="1"/>
</dbReference>
<dbReference type="Gene3D" id="3.30.200.20">
    <property type="entry name" value="Phosphorylase Kinase, domain 1"/>
    <property type="match status" value="1"/>
</dbReference>
<comment type="catalytic activity">
    <reaction evidence="7">
        <text>L-threonyl-[protein] + ATP = O-phospho-L-threonyl-[protein] + ADP + H(+)</text>
        <dbReference type="Rhea" id="RHEA:46608"/>
        <dbReference type="Rhea" id="RHEA-COMP:11060"/>
        <dbReference type="Rhea" id="RHEA-COMP:11605"/>
        <dbReference type="ChEBI" id="CHEBI:15378"/>
        <dbReference type="ChEBI" id="CHEBI:30013"/>
        <dbReference type="ChEBI" id="CHEBI:30616"/>
        <dbReference type="ChEBI" id="CHEBI:61977"/>
        <dbReference type="ChEBI" id="CHEBI:456216"/>
        <dbReference type="EC" id="2.7.11.1"/>
    </reaction>
</comment>
<evidence type="ECO:0000256" key="7">
    <source>
        <dbReference type="ARBA" id="ARBA00047899"/>
    </source>
</evidence>
<dbReference type="Pfam" id="PF00069">
    <property type="entry name" value="Pkinase"/>
    <property type="match status" value="1"/>
</dbReference>
<evidence type="ECO:0000256" key="10">
    <source>
        <dbReference type="SAM" id="Phobius"/>
    </source>
</evidence>
<dbReference type="GO" id="GO:0045717">
    <property type="term" value="P:negative regulation of fatty acid biosynthetic process"/>
    <property type="evidence" value="ECO:0007669"/>
    <property type="project" value="UniProtKB-ARBA"/>
</dbReference>
<dbReference type="FunFam" id="3.30.200.20:FF:000035">
    <property type="entry name" value="Serine/threonine protein kinase Stk1"/>
    <property type="match status" value="1"/>
</dbReference>
<evidence type="ECO:0000256" key="4">
    <source>
        <dbReference type="ARBA" id="ARBA00022741"/>
    </source>
</evidence>
<dbReference type="EC" id="2.7.11.1" evidence="1"/>
<dbReference type="SMART" id="SM00220">
    <property type="entry name" value="S_TKc"/>
    <property type="match status" value="1"/>
</dbReference>
<dbReference type="InterPro" id="IPR000719">
    <property type="entry name" value="Prot_kinase_dom"/>
</dbReference>
<evidence type="ECO:0000256" key="3">
    <source>
        <dbReference type="ARBA" id="ARBA00022679"/>
    </source>
</evidence>
<comment type="catalytic activity">
    <reaction evidence="8">
        <text>L-seryl-[protein] + ATP = O-phospho-L-seryl-[protein] + ADP + H(+)</text>
        <dbReference type="Rhea" id="RHEA:17989"/>
        <dbReference type="Rhea" id="RHEA-COMP:9863"/>
        <dbReference type="Rhea" id="RHEA-COMP:11604"/>
        <dbReference type="ChEBI" id="CHEBI:15378"/>
        <dbReference type="ChEBI" id="CHEBI:29999"/>
        <dbReference type="ChEBI" id="CHEBI:30616"/>
        <dbReference type="ChEBI" id="CHEBI:83421"/>
        <dbReference type="ChEBI" id="CHEBI:456216"/>
        <dbReference type="EC" id="2.7.11.1"/>
    </reaction>
</comment>
<keyword evidence="10" id="KW-0472">Membrane</keyword>
<organism evidence="12 13">
    <name type="scientific">Micromonospora krabiensis</name>
    <dbReference type="NCBI Taxonomy" id="307121"/>
    <lineage>
        <taxon>Bacteria</taxon>
        <taxon>Bacillati</taxon>
        <taxon>Actinomycetota</taxon>
        <taxon>Actinomycetes</taxon>
        <taxon>Micromonosporales</taxon>
        <taxon>Micromonosporaceae</taxon>
        <taxon>Micromonospora</taxon>
    </lineage>
</organism>
<protein>
    <recommendedName>
        <fullName evidence="1">non-specific serine/threonine protein kinase</fullName>
        <ecNumber evidence="1">2.7.11.1</ecNumber>
    </recommendedName>
</protein>
<dbReference type="PROSITE" id="PS50011">
    <property type="entry name" value="PROTEIN_KINASE_DOM"/>
    <property type="match status" value="1"/>
</dbReference>
<evidence type="ECO:0000256" key="6">
    <source>
        <dbReference type="ARBA" id="ARBA00022840"/>
    </source>
</evidence>
<keyword evidence="10" id="KW-0812">Transmembrane</keyword>
<evidence type="ECO:0000256" key="2">
    <source>
        <dbReference type="ARBA" id="ARBA00022527"/>
    </source>
</evidence>
<evidence type="ECO:0000313" key="13">
    <source>
        <dbReference type="Proteomes" id="UP000199393"/>
    </source>
</evidence>
<dbReference type="CDD" id="cd14014">
    <property type="entry name" value="STKc_PknB_like"/>
    <property type="match status" value="1"/>
</dbReference>
<feature type="compositionally biased region" description="Low complexity" evidence="9">
    <location>
        <begin position="507"/>
        <end position="533"/>
    </location>
</feature>
<dbReference type="GO" id="GO:0005524">
    <property type="term" value="F:ATP binding"/>
    <property type="evidence" value="ECO:0007669"/>
    <property type="project" value="UniProtKB-KW"/>
</dbReference>
<dbReference type="EMBL" id="LT598496">
    <property type="protein sequence ID" value="SBV30424.1"/>
    <property type="molecule type" value="Genomic_DNA"/>
</dbReference>
<feature type="domain" description="Protein kinase" evidence="11">
    <location>
        <begin position="12"/>
        <end position="278"/>
    </location>
</feature>
<keyword evidence="6" id="KW-0067">ATP-binding</keyword>
<dbReference type="InterPro" id="IPR011009">
    <property type="entry name" value="Kinase-like_dom_sf"/>
</dbReference>
<feature type="region of interest" description="Disordered" evidence="9">
    <location>
        <begin position="301"/>
        <end position="424"/>
    </location>
</feature>
<evidence type="ECO:0000256" key="8">
    <source>
        <dbReference type="ARBA" id="ARBA00048679"/>
    </source>
</evidence>
<dbReference type="FunFam" id="1.10.510.10:FF:000021">
    <property type="entry name" value="Serine/threonine protein kinase"/>
    <property type="match status" value="1"/>
</dbReference>
<feature type="region of interest" description="Disordered" evidence="9">
    <location>
        <begin position="449"/>
        <end position="541"/>
    </location>
</feature>
<feature type="compositionally biased region" description="Pro residues" evidence="9">
    <location>
        <begin position="329"/>
        <end position="346"/>
    </location>
</feature>
<dbReference type="SUPFAM" id="SSF56112">
    <property type="entry name" value="Protein kinase-like (PK-like)"/>
    <property type="match status" value="1"/>
</dbReference>
<evidence type="ECO:0000256" key="5">
    <source>
        <dbReference type="ARBA" id="ARBA00022777"/>
    </source>
</evidence>
<dbReference type="RefSeq" id="WP_091596435.1">
    <property type="nucleotide sequence ID" value="NZ_JBHRWG010000002.1"/>
</dbReference>
<feature type="compositionally biased region" description="Low complexity" evidence="9">
    <location>
        <begin position="301"/>
        <end position="313"/>
    </location>
</feature>
<evidence type="ECO:0000256" key="1">
    <source>
        <dbReference type="ARBA" id="ARBA00012513"/>
    </source>
</evidence>
<evidence type="ECO:0000259" key="11">
    <source>
        <dbReference type="PROSITE" id="PS50011"/>
    </source>
</evidence>
<dbReference type="AlphaFoldDB" id="A0A1C3NCV1"/>
<sequence>MLTRGVLLGDRYRLDERVATGGMGAVWRGTDVLLEREVAVKVLLPSLVADPEFTTRFRAEARMLAALRHPGVVAVHDVGQAVLADGGRVDYLVMEYVDGEPLGGWIGRAGRLDAASTMSVVAQAADALHAAHLAGIVHRDVKPGNLLVKPDGRVVLVDFGIARSRAMAGLTAANMVLGTASYMSPEQAAGQPVSSAADVYALGAVAYFCLAGQPPFVGENPLEVALRHVQDEPAPLPPGTPPAVVELVARAMAKSPADRFGSAAELARAAAEARDATLATIPVSARPPWALAGPAPAGPPVAAGLDHVPAPAAASPPPATGTPGGPVSPAAPRPGGPVSPAAPPVAAPSTRAPGGFRAPVSYSTGSAPVAAAAQRDAATPTARPATMDGPGPAGHPGGMPPWAPAGPVDTREDPRTGAPAGRRRGPLVGAAVVVLVAVVATVAVLATRGGDEPDRTAPALAGESTQAPQAPPAPEPEATTSGGGPAATPSGTRPAPSATGGTPGRPSEPAGGAPSTGPTGGTSARPTPTTSSAKPGKPNPYTAAQVCGSGYQVIDSATLTSGGQRTGRVYLLYHAGTGTNCVVTLKDTAVGTRTAVSAYLEVQGKARTTDSGSFDYYAGPVRARAAGVCVRWGGAAGGDSYGSPFEHCD</sequence>